<evidence type="ECO:0000256" key="6">
    <source>
        <dbReference type="ARBA" id="ARBA00023136"/>
    </source>
</evidence>
<keyword evidence="4 7" id="KW-0812">Transmembrane</keyword>
<accession>A0A6C0P304</accession>
<feature type="domain" description="Major facilitator superfamily (MFS) profile" evidence="8">
    <location>
        <begin position="9"/>
        <end position="457"/>
    </location>
</feature>
<dbReference type="Gene3D" id="1.20.1250.20">
    <property type="entry name" value="MFS general substrate transporter like domains"/>
    <property type="match status" value="1"/>
</dbReference>
<keyword evidence="2" id="KW-0813">Transport</keyword>
<feature type="transmembrane region" description="Helical" evidence="7">
    <location>
        <begin position="195"/>
        <end position="212"/>
    </location>
</feature>
<dbReference type="PRINTS" id="PR01036">
    <property type="entry name" value="TCRTETB"/>
</dbReference>
<dbReference type="NCBIfam" id="TIGR00711">
    <property type="entry name" value="efflux_EmrB"/>
    <property type="match status" value="1"/>
</dbReference>
<feature type="transmembrane region" description="Helical" evidence="7">
    <location>
        <begin position="402"/>
        <end position="419"/>
    </location>
</feature>
<dbReference type="Pfam" id="PF07690">
    <property type="entry name" value="MFS_1"/>
    <property type="match status" value="1"/>
</dbReference>
<evidence type="ECO:0000313" key="10">
    <source>
        <dbReference type="Proteomes" id="UP000479114"/>
    </source>
</evidence>
<dbReference type="AlphaFoldDB" id="A0A6C0P304"/>
<dbReference type="EMBL" id="CP048286">
    <property type="protein sequence ID" value="QHW32878.1"/>
    <property type="molecule type" value="Genomic_DNA"/>
</dbReference>
<evidence type="ECO:0000256" key="7">
    <source>
        <dbReference type="SAM" id="Phobius"/>
    </source>
</evidence>
<name>A0A6C0P304_9BACL</name>
<dbReference type="Proteomes" id="UP000479114">
    <property type="component" value="Chromosome"/>
</dbReference>
<feature type="transmembrane region" description="Helical" evidence="7">
    <location>
        <begin position="163"/>
        <end position="183"/>
    </location>
</feature>
<dbReference type="InterPro" id="IPR020846">
    <property type="entry name" value="MFS_dom"/>
</dbReference>
<gene>
    <name evidence="9" type="ORF">GZH47_20070</name>
</gene>
<feature type="transmembrane region" description="Helical" evidence="7">
    <location>
        <begin position="104"/>
        <end position="125"/>
    </location>
</feature>
<dbReference type="CDD" id="cd17321">
    <property type="entry name" value="MFS_MMR_MDR_like"/>
    <property type="match status" value="1"/>
</dbReference>
<keyword evidence="5 7" id="KW-1133">Transmembrane helix</keyword>
<dbReference type="Gene3D" id="1.20.1720.10">
    <property type="entry name" value="Multidrug resistance protein D"/>
    <property type="match status" value="1"/>
</dbReference>
<dbReference type="InterPro" id="IPR036259">
    <property type="entry name" value="MFS_trans_sf"/>
</dbReference>
<evidence type="ECO:0000313" key="9">
    <source>
        <dbReference type="EMBL" id="QHW32878.1"/>
    </source>
</evidence>
<dbReference type="GO" id="GO:0022857">
    <property type="term" value="F:transmembrane transporter activity"/>
    <property type="evidence" value="ECO:0007669"/>
    <property type="project" value="InterPro"/>
</dbReference>
<keyword evidence="6 7" id="KW-0472">Membrane</keyword>
<evidence type="ECO:0000259" key="8">
    <source>
        <dbReference type="PROSITE" id="PS50850"/>
    </source>
</evidence>
<dbReference type="PANTHER" id="PTHR42718">
    <property type="entry name" value="MAJOR FACILITATOR SUPERFAMILY MULTIDRUG TRANSPORTER MFSC"/>
    <property type="match status" value="1"/>
</dbReference>
<evidence type="ECO:0000256" key="5">
    <source>
        <dbReference type="ARBA" id="ARBA00022989"/>
    </source>
</evidence>
<dbReference type="KEGG" id="prz:GZH47_20070"/>
<dbReference type="InterPro" id="IPR011701">
    <property type="entry name" value="MFS"/>
</dbReference>
<proteinExistence type="predicted"/>
<protein>
    <submittedName>
        <fullName evidence="9">MFS transporter</fullName>
    </submittedName>
</protein>
<feature type="transmembrane region" description="Helical" evidence="7">
    <location>
        <begin position="74"/>
        <end position="92"/>
    </location>
</feature>
<evidence type="ECO:0000256" key="4">
    <source>
        <dbReference type="ARBA" id="ARBA00022692"/>
    </source>
</evidence>
<feature type="transmembrane region" description="Helical" evidence="7">
    <location>
        <begin position="224"/>
        <end position="242"/>
    </location>
</feature>
<organism evidence="9 10">
    <name type="scientific">Paenibacillus rhizovicinus</name>
    <dbReference type="NCBI Taxonomy" id="2704463"/>
    <lineage>
        <taxon>Bacteria</taxon>
        <taxon>Bacillati</taxon>
        <taxon>Bacillota</taxon>
        <taxon>Bacilli</taxon>
        <taxon>Bacillales</taxon>
        <taxon>Paenibacillaceae</taxon>
        <taxon>Paenibacillus</taxon>
    </lineage>
</organism>
<feature type="transmembrane region" description="Helical" evidence="7">
    <location>
        <begin position="48"/>
        <end position="67"/>
    </location>
</feature>
<dbReference type="PROSITE" id="PS50850">
    <property type="entry name" value="MFS"/>
    <property type="match status" value="1"/>
</dbReference>
<feature type="transmembrane region" description="Helical" evidence="7">
    <location>
        <begin position="263"/>
        <end position="282"/>
    </location>
</feature>
<evidence type="ECO:0000256" key="2">
    <source>
        <dbReference type="ARBA" id="ARBA00022448"/>
    </source>
</evidence>
<sequence length="470" mass="49454">MFTSSRVKLLVVTCAALFMAMLDNLVIGVALPAIQKSFHASISDLEWFMNAYTLAFSVLLIPFSVLGERIGRKRMFLTGIVLFTVGSALSGISESSIQLILSRALQGIGGAAIVPLSLSLVNSAFPPDKRAAALGIWSGISGLGLSVGPLVGGLIVNGAPWQLIFWVNVPVGILAFLFGLRWLPEGRGANKPINVPSVLLLGAGLFGIVFGLERGNADGWGSPLVISLLAGGAALLALFYLWERSRKHPLVQFELFRRPKYTGLVFAGFWMNAGIFCAIFLLTLFLQQAQGNSALGAGVREMVWTGCTMLAAPLAGLAVGKLGTRTVLTAGLLLQIGALLGFGLQILHLGVDFPFGYMVPFMMMAGTGMGLSFTPISHGLLSSVPESSEGEASGVSNAMRELGGVFGIAIGGLVFQSGAAVQSPADFGDHIVPALFTGSAMILLSLLSVIVFRERRRHAAHRAQAANEIG</sequence>
<feature type="transmembrane region" description="Helical" evidence="7">
    <location>
        <begin position="132"/>
        <end position="157"/>
    </location>
</feature>
<comment type="subcellular location">
    <subcellularLocation>
        <location evidence="1">Cell membrane</location>
        <topology evidence="1">Multi-pass membrane protein</topology>
    </subcellularLocation>
</comment>
<keyword evidence="10" id="KW-1185">Reference proteome</keyword>
<feature type="transmembrane region" description="Helical" evidence="7">
    <location>
        <begin position="332"/>
        <end position="351"/>
    </location>
</feature>
<dbReference type="GO" id="GO:0005886">
    <property type="term" value="C:plasma membrane"/>
    <property type="evidence" value="ECO:0007669"/>
    <property type="project" value="UniProtKB-SubCell"/>
</dbReference>
<evidence type="ECO:0000256" key="3">
    <source>
        <dbReference type="ARBA" id="ARBA00022475"/>
    </source>
</evidence>
<dbReference type="InterPro" id="IPR004638">
    <property type="entry name" value="EmrB-like"/>
</dbReference>
<feature type="transmembrane region" description="Helical" evidence="7">
    <location>
        <begin position="431"/>
        <end position="452"/>
    </location>
</feature>
<dbReference type="PANTHER" id="PTHR42718:SF42">
    <property type="entry name" value="EXPORT PROTEIN"/>
    <property type="match status" value="1"/>
</dbReference>
<evidence type="ECO:0000256" key="1">
    <source>
        <dbReference type="ARBA" id="ARBA00004651"/>
    </source>
</evidence>
<dbReference type="RefSeq" id="WP_162642719.1">
    <property type="nucleotide sequence ID" value="NZ_CP048286.1"/>
</dbReference>
<feature type="transmembrane region" description="Helical" evidence="7">
    <location>
        <begin position="357"/>
        <end position="381"/>
    </location>
</feature>
<dbReference type="SUPFAM" id="SSF103473">
    <property type="entry name" value="MFS general substrate transporter"/>
    <property type="match status" value="1"/>
</dbReference>
<reference evidence="9 10" key="1">
    <citation type="submission" date="2020-02" db="EMBL/GenBank/DDBJ databases">
        <title>Paenibacillus sp. nov., isolated from rhizosphere soil of tomato.</title>
        <authorList>
            <person name="Weon H.-Y."/>
            <person name="Lee S.A."/>
        </authorList>
    </citation>
    <scope>NUCLEOTIDE SEQUENCE [LARGE SCALE GENOMIC DNA]</scope>
    <source>
        <strain evidence="9 10">14171R-81</strain>
    </source>
</reference>
<keyword evidence="3" id="KW-1003">Cell membrane</keyword>
<feature type="transmembrane region" description="Helical" evidence="7">
    <location>
        <begin position="302"/>
        <end position="320"/>
    </location>
</feature>